<dbReference type="CDD" id="cd02440">
    <property type="entry name" value="AdoMet_MTases"/>
    <property type="match status" value="1"/>
</dbReference>
<evidence type="ECO:0000313" key="10">
    <source>
        <dbReference type="EMBL" id="CAI9107444.1"/>
    </source>
</evidence>
<dbReference type="PIRSF" id="PIRSF005739">
    <property type="entry name" value="O-mtase"/>
    <property type="match status" value="1"/>
</dbReference>
<keyword evidence="2" id="KW-0808">Transferase</keyword>
<dbReference type="Proteomes" id="UP001161247">
    <property type="component" value="Chromosome 5"/>
</dbReference>
<evidence type="ECO:0000256" key="6">
    <source>
        <dbReference type="ARBA" id="ARBA00075404"/>
    </source>
</evidence>
<dbReference type="InterPro" id="IPR001077">
    <property type="entry name" value="COMT_C"/>
</dbReference>
<dbReference type="EMBL" id="OX459122">
    <property type="protein sequence ID" value="CAI9107444.1"/>
    <property type="molecule type" value="Genomic_DNA"/>
</dbReference>
<evidence type="ECO:0000256" key="7">
    <source>
        <dbReference type="PIRSR" id="PIRSR005739-1"/>
    </source>
</evidence>
<dbReference type="Gene3D" id="1.10.10.10">
    <property type="entry name" value="Winged helix-like DNA-binding domain superfamily/Winged helix DNA-binding domain"/>
    <property type="match status" value="1"/>
</dbReference>
<feature type="domain" description="O-methyltransferase dimerisation" evidence="9">
    <location>
        <begin position="31"/>
        <end position="126"/>
    </location>
</feature>
<keyword evidence="1" id="KW-0489">Methyltransferase</keyword>
<gene>
    <name evidence="10" type="ORF">OLC1_LOCUS15760</name>
</gene>
<dbReference type="PROSITE" id="PS51683">
    <property type="entry name" value="SAM_OMT_II"/>
    <property type="match status" value="1"/>
</dbReference>
<dbReference type="InterPro" id="IPR036390">
    <property type="entry name" value="WH_DNA-bd_sf"/>
</dbReference>
<evidence type="ECO:0000256" key="2">
    <source>
        <dbReference type="ARBA" id="ARBA00022679"/>
    </source>
</evidence>
<dbReference type="Pfam" id="PF00891">
    <property type="entry name" value="Methyltransf_2"/>
    <property type="match status" value="1"/>
</dbReference>
<evidence type="ECO:0000259" key="8">
    <source>
        <dbReference type="Pfam" id="PF00891"/>
    </source>
</evidence>
<dbReference type="AlphaFoldDB" id="A0AAV1DHV4"/>
<dbReference type="GO" id="GO:0008171">
    <property type="term" value="F:O-methyltransferase activity"/>
    <property type="evidence" value="ECO:0007669"/>
    <property type="project" value="InterPro"/>
</dbReference>
<accession>A0AAV1DHV4</accession>
<dbReference type="GO" id="GO:0009813">
    <property type="term" value="P:flavonoid biosynthetic process"/>
    <property type="evidence" value="ECO:0007669"/>
    <property type="project" value="UniProtKB-ARBA"/>
</dbReference>
<evidence type="ECO:0000259" key="9">
    <source>
        <dbReference type="Pfam" id="PF08100"/>
    </source>
</evidence>
<proteinExistence type="inferred from homology"/>
<organism evidence="10 11">
    <name type="scientific">Oldenlandia corymbosa var. corymbosa</name>
    <dbReference type="NCBI Taxonomy" id="529605"/>
    <lineage>
        <taxon>Eukaryota</taxon>
        <taxon>Viridiplantae</taxon>
        <taxon>Streptophyta</taxon>
        <taxon>Embryophyta</taxon>
        <taxon>Tracheophyta</taxon>
        <taxon>Spermatophyta</taxon>
        <taxon>Magnoliopsida</taxon>
        <taxon>eudicotyledons</taxon>
        <taxon>Gunneridae</taxon>
        <taxon>Pentapetalae</taxon>
        <taxon>asterids</taxon>
        <taxon>lamiids</taxon>
        <taxon>Gentianales</taxon>
        <taxon>Rubiaceae</taxon>
        <taxon>Rubioideae</taxon>
        <taxon>Spermacoceae</taxon>
        <taxon>Hedyotis-Oldenlandia complex</taxon>
        <taxon>Oldenlandia</taxon>
    </lineage>
</organism>
<dbReference type="GO" id="GO:0046983">
    <property type="term" value="F:protein dimerization activity"/>
    <property type="evidence" value="ECO:0007669"/>
    <property type="project" value="InterPro"/>
</dbReference>
<dbReference type="SUPFAM" id="SSF46785">
    <property type="entry name" value="Winged helix' DNA-binding domain"/>
    <property type="match status" value="1"/>
</dbReference>
<comment type="similarity">
    <text evidence="4">Belongs to the class I-like SAM-binding methyltransferase superfamily. Cation-independent O-methyltransferase family. COMT subfamily.</text>
</comment>
<dbReference type="SUPFAM" id="SSF53335">
    <property type="entry name" value="S-adenosyl-L-methionine-dependent methyltransferases"/>
    <property type="match status" value="1"/>
</dbReference>
<dbReference type="InterPro" id="IPR029063">
    <property type="entry name" value="SAM-dependent_MTases_sf"/>
</dbReference>
<dbReference type="GO" id="GO:0032259">
    <property type="term" value="P:methylation"/>
    <property type="evidence" value="ECO:0007669"/>
    <property type="project" value="UniProtKB-KW"/>
</dbReference>
<feature type="domain" description="O-methyltransferase C-terminal" evidence="8">
    <location>
        <begin position="149"/>
        <end position="354"/>
    </location>
</feature>
<dbReference type="FunFam" id="1.10.10.10:FF:000357">
    <property type="entry name" value="Caffeic acid 3-O-methyltransferase"/>
    <property type="match status" value="1"/>
</dbReference>
<feature type="active site" description="Proton acceptor" evidence="7">
    <location>
        <position position="278"/>
    </location>
</feature>
<dbReference type="PANTHER" id="PTHR11746">
    <property type="entry name" value="O-METHYLTRANSFERASE"/>
    <property type="match status" value="1"/>
</dbReference>
<evidence type="ECO:0000313" key="11">
    <source>
        <dbReference type="Proteomes" id="UP001161247"/>
    </source>
</evidence>
<dbReference type="GO" id="GO:0008757">
    <property type="term" value="F:S-adenosylmethionine-dependent methyltransferase activity"/>
    <property type="evidence" value="ECO:0007669"/>
    <property type="project" value="UniProtKB-ARBA"/>
</dbReference>
<evidence type="ECO:0000256" key="3">
    <source>
        <dbReference type="ARBA" id="ARBA00022691"/>
    </source>
</evidence>
<evidence type="ECO:0000256" key="1">
    <source>
        <dbReference type="ARBA" id="ARBA00022603"/>
    </source>
</evidence>
<dbReference type="InterPro" id="IPR036388">
    <property type="entry name" value="WH-like_DNA-bd_sf"/>
</dbReference>
<dbReference type="Gene3D" id="3.40.50.150">
    <property type="entry name" value="Vaccinia Virus protein VP39"/>
    <property type="match status" value="1"/>
</dbReference>
<reference evidence="10" key="1">
    <citation type="submission" date="2023-03" db="EMBL/GenBank/DDBJ databases">
        <authorList>
            <person name="Julca I."/>
        </authorList>
    </citation>
    <scope>NUCLEOTIDE SEQUENCE</scope>
</reference>
<keyword evidence="3" id="KW-0949">S-adenosyl-L-methionine</keyword>
<keyword evidence="11" id="KW-1185">Reference proteome</keyword>
<protein>
    <recommendedName>
        <fullName evidence="5">Caffeic acid 3-O-methyltransferase</fullName>
    </recommendedName>
    <alternativeName>
        <fullName evidence="6">S-adenosysl-L-methionine:caffeic acid 3-O-methyltransferase</fullName>
    </alternativeName>
</protein>
<dbReference type="FunFam" id="3.40.50.150:FF:000061">
    <property type="entry name" value="Caffeic acid O-methyltransferase"/>
    <property type="match status" value="1"/>
</dbReference>
<dbReference type="Pfam" id="PF08100">
    <property type="entry name" value="Dimerisation"/>
    <property type="match status" value="1"/>
</dbReference>
<sequence>MDSVENGSQISVGSVSTTTLSNEEIDILKVMQLPSGFVLPMVLKTAMELDLFELMAQKSGPDGQLSAAEIASYLPSTNPNAPVMLDRMLRFLASFSYLKCNSVPDEDGKDPTRFYSLAPISQNFVRNDDGVSLAPLLRLPVDKVMIESWFHLKDAILEGGVPFDRAHGMNAFEYPAKDQRFNEVFNRGMYNYTRIAMKRLLQVYKGFDGVKEVVDVGGGLGATLDCIISHHPNIRGVNFDLPHVIQDAPPRPGVDHVGGDMFESVPNGEVILMKWILHDWSDDHCRKLLRNCYNALPNAGKVILVEAVLPETPDSEFLSKTGFMSDMNMMTINPGGKERTQTEFQALASDAGFSALKLVCPVYGDWVIELYKN</sequence>
<dbReference type="InterPro" id="IPR012967">
    <property type="entry name" value="COMT_dimerisation"/>
</dbReference>
<evidence type="ECO:0000256" key="4">
    <source>
        <dbReference type="ARBA" id="ARBA00034481"/>
    </source>
</evidence>
<evidence type="ECO:0000256" key="5">
    <source>
        <dbReference type="ARBA" id="ARBA00070001"/>
    </source>
</evidence>
<name>A0AAV1DHV4_OLDCO</name>
<dbReference type="InterPro" id="IPR016461">
    <property type="entry name" value="COMT-like"/>
</dbReference>